<dbReference type="PANTHER" id="PTHR48041:SF53">
    <property type="entry name" value="ABC TRANSPORTER G FAMILY MEMBER 10"/>
    <property type="match status" value="1"/>
</dbReference>
<dbReference type="InterPro" id="IPR027417">
    <property type="entry name" value="P-loop_NTPase"/>
</dbReference>
<gene>
    <name evidence="7" type="ORF">MIMGU_mgv1a0269002mg</name>
</gene>
<proteinExistence type="predicted"/>
<dbReference type="GO" id="GO:0016020">
    <property type="term" value="C:membrane"/>
    <property type="evidence" value="ECO:0007669"/>
    <property type="project" value="UniProtKB-SubCell"/>
</dbReference>
<dbReference type="Pfam" id="PF00005">
    <property type="entry name" value="ABC_tran"/>
    <property type="match status" value="1"/>
</dbReference>
<dbReference type="PANTHER" id="PTHR48041">
    <property type="entry name" value="ABC TRANSPORTER G FAMILY MEMBER 28"/>
    <property type="match status" value="1"/>
</dbReference>
<feature type="non-terminal residue" evidence="7">
    <location>
        <position position="96"/>
    </location>
</feature>
<dbReference type="GO" id="GO:0016887">
    <property type="term" value="F:ATP hydrolysis activity"/>
    <property type="evidence" value="ECO:0007669"/>
    <property type="project" value="InterPro"/>
</dbReference>
<evidence type="ECO:0000313" key="8">
    <source>
        <dbReference type="Proteomes" id="UP000030748"/>
    </source>
</evidence>
<evidence type="ECO:0000256" key="4">
    <source>
        <dbReference type="ARBA" id="ARBA00022989"/>
    </source>
</evidence>
<protein>
    <recommendedName>
        <fullName evidence="6">ABC transporter domain-containing protein</fullName>
    </recommendedName>
</protein>
<dbReference type="SUPFAM" id="SSF52540">
    <property type="entry name" value="P-loop containing nucleoside triphosphate hydrolases"/>
    <property type="match status" value="1"/>
</dbReference>
<dbReference type="EMBL" id="KI630206">
    <property type="protein sequence ID" value="EYU45009.1"/>
    <property type="molecule type" value="Genomic_DNA"/>
</dbReference>
<evidence type="ECO:0000256" key="2">
    <source>
        <dbReference type="ARBA" id="ARBA00022448"/>
    </source>
</evidence>
<dbReference type="InterPro" id="IPR050352">
    <property type="entry name" value="ABCG_transporters"/>
</dbReference>
<dbReference type="Gene3D" id="3.40.50.300">
    <property type="entry name" value="P-loop containing nucleotide triphosphate hydrolases"/>
    <property type="match status" value="1"/>
</dbReference>
<organism evidence="7 8">
    <name type="scientific">Erythranthe guttata</name>
    <name type="common">Yellow monkey flower</name>
    <name type="synonym">Mimulus guttatus</name>
    <dbReference type="NCBI Taxonomy" id="4155"/>
    <lineage>
        <taxon>Eukaryota</taxon>
        <taxon>Viridiplantae</taxon>
        <taxon>Streptophyta</taxon>
        <taxon>Embryophyta</taxon>
        <taxon>Tracheophyta</taxon>
        <taxon>Spermatophyta</taxon>
        <taxon>Magnoliopsida</taxon>
        <taxon>eudicotyledons</taxon>
        <taxon>Gunneridae</taxon>
        <taxon>Pentapetalae</taxon>
        <taxon>asterids</taxon>
        <taxon>lamiids</taxon>
        <taxon>Lamiales</taxon>
        <taxon>Phrymaceae</taxon>
        <taxon>Erythranthe</taxon>
    </lineage>
</organism>
<reference evidence="7 8" key="1">
    <citation type="journal article" date="2013" name="Proc. Natl. Acad. Sci. U.S.A.">
        <title>Fine-scale variation in meiotic recombination in Mimulus inferred from population shotgun sequencing.</title>
        <authorList>
            <person name="Hellsten U."/>
            <person name="Wright K.M."/>
            <person name="Jenkins J."/>
            <person name="Shu S."/>
            <person name="Yuan Y."/>
            <person name="Wessler S.R."/>
            <person name="Schmutz J."/>
            <person name="Willis J.H."/>
            <person name="Rokhsar D.S."/>
        </authorList>
    </citation>
    <scope>NUCLEOTIDE SEQUENCE [LARGE SCALE GENOMIC DNA]</scope>
    <source>
        <strain evidence="8">cv. DUN x IM62</strain>
    </source>
</reference>
<sequence length="96" mass="10480">MELPIKTPAIISGDRKIPYTIETKNLTYTCEIPYDEFSWLFCSTPKTSPKKTIIKNVNLEAKPGEITAIAGPSGAGKTTLLEILAGKIPPRKFSGQ</sequence>
<evidence type="ECO:0000313" key="7">
    <source>
        <dbReference type="EMBL" id="EYU45009.1"/>
    </source>
</evidence>
<keyword evidence="4" id="KW-1133">Transmembrane helix</keyword>
<keyword evidence="3" id="KW-0812">Transmembrane</keyword>
<evidence type="ECO:0000259" key="6">
    <source>
        <dbReference type="Pfam" id="PF00005"/>
    </source>
</evidence>
<evidence type="ECO:0000256" key="3">
    <source>
        <dbReference type="ARBA" id="ARBA00022692"/>
    </source>
</evidence>
<evidence type="ECO:0000256" key="5">
    <source>
        <dbReference type="ARBA" id="ARBA00023136"/>
    </source>
</evidence>
<accession>A0A022RY82</accession>
<evidence type="ECO:0000256" key="1">
    <source>
        <dbReference type="ARBA" id="ARBA00004141"/>
    </source>
</evidence>
<dbReference type="InterPro" id="IPR003439">
    <property type="entry name" value="ABC_transporter-like_ATP-bd"/>
</dbReference>
<keyword evidence="2" id="KW-0813">Transport</keyword>
<keyword evidence="8" id="KW-1185">Reference proteome</keyword>
<feature type="domain" description="ABC transporter" evidence="6">
    <location>
        <begin position="54"/>
        <end position="91"/>
    </location>
</feature>
<name>A0A022RY82_ERYGU</name>
<dbReference type="Proteomes" id="UP000030748">
    <property type="component" value="Unassembled WGS sequence"/>
</dbReference>
<dbReference type="GO" id="GO:0005524">
    <property type="term" value="F:ATP binding"/>
    <property type="evidence" value="ECO:0007669"/>
    <property type="project" value="InterPro"/>
</dbReference>
<dbReference type="AlphaFoldDB" id="A0A022RY82"/>
<dbReference type="STRING" id="4155.A0A022RY82"/>
<keyword evidence="5" id="KW-0472">Membrane</keyword>
<comment type="subcellular location">
    <subcellularLocation>
        <location evidence="1">Membrane</location>
        <topology evidence="1">Multi-pass membrane protein</topology>
    </subcellularLocation>
</comment>